<dbReference type="EMBL" id="CM041540">
    <property type="protein sequence ID" value="KAI3366787.1"/>
    <property type="molecule type" value="Genomic_DNA"/>
</dbReference>
<dbReference type="Proteomes" id="UP000831701">
    <property type="component" value="Chromosome 10"/>
</dbReference>
<accession>A0ACB8WHP1</accession>
<proteinExistence type="predicted"/>
<organism evidence="1 2">
    <name type="scientific">Scortum barcoo</name>
    <name type="common">barcoo grunter</name>
    <dbReference type="NCBI Taxonomy" id="214431"/>
    <lineage>
        <taxon>Eukaryota</taxon>
        <taxon>Metazoa</taxon>
        <taxon>Chordata</taxon>
        <taxon>Craniata</taxon>
        <taxon>Vertebrata</taxon>
        <taxon>Euteleostomi</taxon>
        <taxon>Actinopterygii</taxon>
        <taxon>Neopterygii</taxon>
        <taxon>Teleostei</taxon>
        <taxon>Neoteleostei</taxon>
        <taxon>Acanthomorphata</taxon>
        <taxon>Eupercaria</taxon>
        <taxon>Centrarchiformes</taxon>
        <taxon>Terapontoidei</taxon>
        <taxon>Terapontidae</taxon>
        <taxon>Scortum</taxon>
    </lineage>
</organism>
<comment type="caution">
    <text evidence="1">The sequence shown here is derived from an EMBL/GenBank/DDBJ whole genome shotgun (WGS) entry which is preliminary data.</text>
</comment>
<evidence type="ECO:0000313" key="1">
    <source>
        <dbReference type="EMBL" id="KAI3366787.1"/>
    </source>
</evidence>
<keyword evidence="2" id="KW-1185">Reference proteome</keyword>
<protein>
    <submittedName>
        <fullName evidence="1">Uncharacterized protein</fullName>
    </submittedName>
</protein>
<name>A0ACB8WHP1_9TELE</name>
<feature type="non-terminal residue" evidence="1">
    <location>
        <position position="630"/>
    </location>
</feature>
<evidence type="ECO:0000313" key="2">
    <source>
        <dbReference type="Proteomes" id="UP000831701"/>
    </source>
</evidence>
<sequence length="630" mass="69032">MLLTPQENECLFNHLGRKCITLSSAVVQVFTADRNSCWNKRCCGVACLVKDNPQRSYFIRVFDIKDGKMTFEQELYSNFNIYLSRPYFITFAGDTCQVGLNFASEEETKRFRSQMAELIGRRQRKTEKRRDPPNGMFFTVSCRFIMHQKPQRLTWDYAWTGFNAYVKKPQCQIQSGNDLPGLDEFVRFCREREEMAAEDELYSALSDPTARLSICSKERAHNFKMLLDVSMTTCGARHGGCIWDRVRRRRSRSASPSPSKTPKSPCSESVKGPTLPMATVDIKNPEISNVQRYHNNSQVNNIVHSTFPKREKKNKGGKKKRLTKADIGTPSNFQHIGHVGWDPNTGFDLNNLDPELKNLFDMCGISEAQLKDKETSKVIYDFIEKKGGVEAVKNELRRQAPPPPPSRGGPPPPPPHHSSAPPPSPCPGDEVPATSSPSRAPSSMPLLPPSRPGMSAPPPPPPSRGSLPPPPPPAHASIPVAPPPPPPPPSSSIPSSGGAPPPPPPPPPPPGPPPPAPPPPTEANGGDGGLASSGKSALLSQIREGTQLKKVEQKDRPVSSTGRDALLDQIRQGTKLKSREDNTDSAPSTPAPSAGIVGALMEVMQKRSKAIHSSGTYKESPSDQPLKYYH</sequence>
<gene>
    <name evidence="1" type="ORF">L3Q82_009447</name>
</gene>
<reference evidence="1" key="1">
    <citation type="submission" date="2022-04" db="EMBL/GenBank/DDBJ databases">
        <title>Jade perch genome.</title>
        <authorList>
            <person name="Chao B."/>
        </authorList>
    </citation>
    <scope>NUCLEOTIDE SEQUENCE</scope>
    <source>
        <strain evidence="1">CB-2022</strain>
    </source>
</reference>